<protein>
    <submittedName>
        <fullName evidence="2">Uncharacterized protein</fullName>
    </submittedName>
</protein>
<dbReference type="Proteomes" id="UP001066276">
    <property type="component" value="Chromosome 6"/>
</dbReference>
<evidence type="ECO:0000313" key="2">
    <source>
        <dbReference type="EMBL" id="KAJ1139727.1"/>
    </source>
</evidence>
<evidence type="ECO:0000313" key="3">
    <source>
        <dbReference type="Proteomes" id="UP001066276"/>
    </source>
</evidence>
<dbReference type="EMBL" id="JANPWB010000010">
    <property type="protein sequence ID" value="KAJ1139727.1"/>
    <property type="molecule type" value="Genomic_DNA"/>
</dbReference>
<organism evidence="2 3">
    <name type="scientific">Pleurodeles waltl</name>
    <name type="common">Iberian ribbed newt</name>
    <dbReference type="NCBI Taxonomy" id="8319"/>
    <lineage>
        <taxon>Eukaryota</taxon>
        <taxon>Metazoa</taxon>
        <taxon>Chordata</taxon>
        <taxon>Craniata</taxon>
        <taxon>Vertebrata</taxon>
        <taxon>Euteleostomi</taxon>
        <taxon>Amphibia</taxon>
        <taxon>Batrachia</taxon>
        <taxon>Caudata</taxon>
        <taxon>Salamandroidea</taxon>
        <taxon>Salamandridae</taxon>
        <taxon>Pleurodelinae</taxon>
        <taxon>Pleurodeles</taxon>
    </lineage>
</organism>
<proteinExistence type="predicted"/>
<reference evidence="2" key="1">
    <citation type="journal article" date="2022" name="bioRxiv">
        <title>Sequencing and chromosome-scale assembly of the giantPleurodeles waltlgenome.</title>
        <authorList>
            <person name="Brown T."/>
            <person name="Elewa A."/>
            <person name="Iarovenko S."/>
            <person name="Subramanian E."/>
            <person name="Araus A.J."/>
            <person name="Petzold A."/>
            <person name="Susuki M."/>
            <person name="Suzuki K.-i.T."/>
            <person name="Hayashi T."/>
            <person name="Toyoda A."/>
            <person name="Oliveira C."/>
            <person name="Osipova E."/>
            <person name="Leigh N.D."/>
            <person name="Simon A."/>
            <person name="Yun M.H."/>
        </authorList>
    </citation>
    <scope>NUCLEOTIDE SEQUENCE</scope>
    <source>
        <strain evidence="2">20211129_DDA</strain>
        <tissue evidence="2">Liver</tissue>
    </source>
</reference>
<evidence type="ECO:0000256" key="1">
    <source>
        <dbReference type="SAM" id="MobiDB-lite"/>
    </source>
</evidence>
<accession>A0AAV7QK74</accession>
<comment type="caution">
    <text evidence="2">The sequence shown here is derived from an EMBL/GenBank/DDBJ whole genome shotgun (WGS) entry which is preliminary data.</text>
</comment>
<feature type="compositionally biased region" description="Polar residues" evidence="1">
    <location>
        <begin position="65"/>
        <end position="75"/>
    </location>
</feature>
<dbReference type="AlphaFoldDB" id="A0AAV7QK74"/>
<name>A0AAV7QK74_PLEWA</name>
<gene>
    <name evidence="2" type="ORF">NDU88_006094</name>
</gene>
<feature type="compositionally biased region" description="Basic and acidic residues" evidence="1">
    <location>
        <begin position="80"/>
        <end position="89"/>
    </location>
</feature>
<keyword evidence="3" id="KW-1185">Reference proteome</keyword>
<feature type="region of interest" description="Disordered" evidence="1">
    <location>
        <begin position="65"/>
        <end position="89"/>
    </location>
</feature>
<sequence>MRSPLVCAICAPSGDRPSPHNALGRKPTLWKNTERNAKNVRAFFASTTQGNMSRMRRMFLAQATETETLSTQQHQAIPDPSKKREGART</sequence>